<evidence type="ECO:0000313" key="3">
    <source>
        <dbReference type="Proteomes" id="UP000499080"/>
    </source>
</evidence>
<sequence>MPSGCYNCRERSPSFNFVKPFSQPSRPPRIAGKEFDVCNTAPLPKTGNAWQSLLRTVISSPNLNFVFVGELVAYDKSSPSPPLPHDKANTSSQSVKSPKEPNTFVAVLSKRFLPRWSIFRILVFLSRIGSNSSDLLSRAPLGPCTGNHWHPLVVKLSRKMFTSSGNLFSAFVKCPALFLQGLESASAFQGECSLVKLGFKHSCSLDPGAIWP</sequence>
<reference evidence="2 3" key="1">
    <citation type="journal article" date="2019" name="Sci. Rep.">
        <title>Orb-weaving spider Araneus ventricosus genome elucidates the spidroin gene catalogue.</title>
        <authorList>
            <person name="Kono N."/>
            <person name="Nakamura H."/>
            <person name="Ohtoshi R."/>
            <person name="Moran D.A.P."/>
            <person name="Shinohara A."/>
            <person name="Yoshida Y."/>
            <person name="Fujiwara M."/>
            <person name="Mori M."/>
            <person name="Tomita M."/>
            <person name="Arakawa K."/>
        </authorList>
    </citation>
    <scope>NUCLEOTIDE SEQUENCE [LARGE SCALE GENOMIC DNA]</scope>
</reference>
<evidence type="ECO:0000256" key="1">
    <source>
        <dbReference type="SAM" id="MobiDB-lite"/>
    </source>
</evidence>
<evidence type="ECO:0000313" key="2">
    <source>
        <dbReference type="EMBL" id="GBM82883.1"/>
    </source>
</evidence>
<feature type="region of interest" description="Disordered" evidence="1">
    <location>
        <begin position="78"/>
        <end position="98"/>
    </location>
</feature>
<keyword evidence="3" id="KW-1185">Reference proteome</keyword>
<proteinExistence type="predicted"/>
<organism evidence="2 3">
    <name type="scientific">Araneus ventricosus</name>
    <name type="common">Orbweaver spider</name>
    <name type="synonym">Epeira ventricosa</name>
    <dbReference type="NCBI Taxonomy" id="182803"/>
    <lineage>
        <taxon>Eukaryota</taxon>
        <taxon>Metazoa</taxon>
        <taxon>Ecdysozoa</taxon>
        <taxon>Arthropoda</taxon>
        <taxon>Chelicerata</taxon>
        <taxon>Arachnida</taxon>
        <taxon>Araneae</taxon>
        <taxon>Araneomorphae</taxon>
        <taxon>Entelegynae</taxon>
        <taxon>Araneoidea</taxon>
        <taxon>Araneidae</taxon>
        <taxon>Araneus</taxon>
    </lineage>
</organism>
<protein>
    <submittedName>
        <fullName evidence="2">Uncharacterized protein</fullName>
    </submittedName>
</protein>
<comment type="caution">
    <text evidence="2">The sequence shown here is derived from an EMBL/GenBank/DDBJ whole genome shotgun (WGS) entry which is preliminary data.</text>
</comment>
<accession>A0A4Y2IYE5</accession>
<name>A0A4Y2IYE5_ARAVE</name>
<dbReference type="EMBL" id="BGPR01003041">
    <property type="protein sequence ID" value="GBM82883.1"/>
    <property type="molecule type" value="Genomic_DNA"/>
</dbReference>
<gene>
    <name evidence="2" type="ORF">AVEN_195514_1</name>
</gene>
<dbReference type="Proteomes" id="UP000499080">
    <property type="component" value="Unassembled WGS sequence"/>
</dbReference>
<dbReference type="AlphaFoldDB" id="A0A4Y2IYE5"/>